<evidence type="ECO:0000313" key="9">
    <source>
        <dbReference type="EMBL" id="KAF7682973.1"/>
    </source>
</evidence>
<name>A0ABQ7HXT1_9MICR</name>
<dbReference type="PANTHER" id="PTHR19918">
    <property type="entry name" value="CELL DIVISION CYCLE 20 CDC20 FIZZY -RELATED"/>
    <property type="match status" value="1"/>
</dbReference>
<proteinExistence type="inferred from homology"/>
<feature type="repeat" description="WD" evidence="7">
    <location>
        <begin position="254"/>
        <end position="298"/>
    </location>
</feature>
<dbReference type="PROSITE" id="PS50082">
    <property type="entry name" value="WD_REPEATS_2"/>
    <property type="match status" value="3"/>
</dbReference>
<dbReference type="Proteomes" id="UP001516464">
    <property type="component" value="Unassembled WGS sequence"/>
</dbReference>
<dbReference type="SUPFAM" id="SSF50978">
    <property type="entry name" value="WD40 repeat-like"/>
    <property type="match status" value="1"/>
</dbReference>
<dbReference type="InterPro" id="IPR056150">
    <property type="entry name" value="WD40_CDC20-Fz"/>
</dbReference>
<dbReference type="InterPro" id="IPR036322">
    <property type="entry name" value="WD40_repeat_dom_sf"/>
</dbReference>
<evidence type="ECO:0000256" key="6">
    <source>
        <dbReference type="ARBA" id="ARBA00023306"/>
    </source>
</evidence>
<keyword evidence="10" id="KW-1185">Reference proteome</keyword>
<feature type="repeat" description="WD" evidence="7">
    <location>
        <begin position="212"/>
        <end position="245"/>
    </location>
</feature>
<gene>
    <name evidence="9" type="primary">CDC20</name>
    <name evidence="9" type="ORF">TCON_1809</name>
</gene>
<organism evidence="9 10">
    <name type="scientific">Astathelohania contejeani</name>
    <dbReference type="NCBI Taxonomy" id="164912"/>
    <lineage>
        <taxon>Eukaryota</taxon>
        <taxon>Fungi</taxon>
        <taxon>Fungi incertae sedis</taxon>
        <taxon>Microsporidia</taxon>
        <taxon>Astathelohaniidae</taxon>
        <taxon>Astathelohania</taxon>
    </lineage>
</organism>
<keyword evidence="6" id="KW-0131">Cell cycle</keyword>
<keyword evidence="3 9" id="KW-0132">Cell division</keyword>
<evidence type="ECO:0000256" key="1">
    <source>
        <dbReference type="ARBA" id="ARBA00006445"/>
    </source>
</evidence>
<protein>
    <submittedName>
        <fullName evidence="9">Cell division cycle protein 20 like protein</fullName>
    </submittedName>
</protein>
<reference evidence="9 10" key="1">
    <citation type="submission" date="2019-01" db="EMBL/GenBank/DDBJ databases">
        <title>Genomes sequencing and comparative genomics of infectious freshwater microsporidia, Cucumispora dikerogammari and Thelohania contejeani.</title>
        <authorList>
            <person name="Cormier A."/>
            <person name="Giraud I."/>
            <person name="Wattier R."/>
            <person name="Teixeira M."/>
            <person name="Grandjean F."/>
            <person name="Rigaud T."/>
            <person name="Cordaux R."/>
        </authorList>
    </citation>
    <scope>NUCLEOTIDE SEQUENCE [LARGE SCALE GENOMIC DNA]</scope>
    <source>
        <strain evidence="9">T1</strain>
        <tissue evidence="9">Spores</tissue>
    </source>
</reference>
<dbReference type="Pfam" id="PF24807">
    <property type="entry name" value="WD40_CDC20-Fz"/>
    <property type="match status" value="1"/>
</dbReference>
<dbReference type="SMART" id="SM00320">
    <property type="entry name" value="WD40"/>
    <property type="match status" value="5"/>
</dbReference>
<evidence type="ECO:0000256" key="4">
    <source>
        <dbReference type="ARBA" id="ARBA00022737"/>
    </source>
</evidence>
<dbReference type="EMBL" id="SBIQ01000148">
    <property type="protein sequence ID" value="KAF7682973.1"/>
    <property type="molecule type" value="Genomic_DNA"/>
</dbReference>
<evidence type="ECO:0000256" key="5">
    <source>
        <dbReference type="ARBA" id="ARBA00022776"/>
    </source>
</evidence>
<feature type="domain" description="CDC20/Fizzy WD40" evidence="8">
    <location>
        <begin position="66"/>
        <end position="373"/>
    </location>
</feature>
<keyword evidence="2 7" id="KW-0853">WD repeat</keyword>
<evidence type="ECO:0000256" key="3">
    <source>
        <dbReference type="ARBA" id="ARBA00022618"/>
    </source>
</evidence>
<dbReference type="InterPro" id="IPR033010">
    <property type="entry name" value="Cdc20/Fizzy"/>
</dbReference>
<keyword evidence="4" id="KW-0677">Repeat</keyword>
<dbReference type="Gene3D" id="2.130.10.10">
    <property type="entry name" value="YVTN repeat-like/Quinoprotein amine dehydrogenase"/>
    <property type="match status" value="1"/>
</dbReference>
<evidence type="ECO:0000256" key="7">
    <source>
        <dbReference type="PROSITE-ProRule" id="PRU00221"/>
    </source>
</evidence>
<feature type="repeat" description="WD" evidence="7">
    <location>
        <begin position="342"/>
        <end position="383"/>
    </location>
</feature>
<dbReference type="InterPro" id="IPR001680">
    <property type="entry name" value="WD40_rpt"/>
</dbReference>
<keyword evidence="5" id="KW-0498">Mitosis</keyword>
<dbReference type="GO" id="GO:0051301">
    <property type="term" value="P:cell division"/>
    <property type="evidence" value="ECO:0007669"/>
    <property type="project" value="UniProtKB-KW"/>
</dbReference>
<dbReference type="InterPro" id="IPR015943">
    <property type="entry name" value="WD40/YVTN_repeat-like_dom_sf"/>
</dbReference>
<evidence type="ECO:0000259" key="8">
    <source>
        <dbReference type="Pfam" id="PF24807"/>
    </source>
</evidence>
<evidence type="ECO:0000256" key="2">
    <source>
        <dbReference type="ARBA" id="ARBA00022574"/>
    </source>
</evidence>
<dbReference type="PROSITE" id="PS50294">
    <property type="entry name" value="WD_REPEATS_REGION"/>
    <property type="match status" value="1"/>
</dbReference>
<comment type="similarity">
    <text evidence="1">Belongs to the WD repeat CDC20/Fizzy family.</text>
</comment>
<comment type="caution">
    <text evidence="9">The sequence shown here is derived from an EMBL/GenBank/DDBJ whole genome shotgun (WGS) entry which is preliminary data.</text>
</comment>
<sequence>MKKFLLSDIFITEPRSARTKQDPSYAAARRRPVITNPILASAKMNLQPRSARITARPVSSTPYRILDAPGVLDDYYLNILDWNQSPNHDCLAIALDSSVYLYTPATKSVHELSTVHGKYICSVSFKEEKLAVGISDGKMELYDITRIAPLGMRQIDDTRVTTVSWNGNVISAGTRSGRIINIDIRMKEKIGVFIASGMSSRTDEDGIVSKFHSAHTDEVCGLKWSPDGKYLASGGNDNLVKIWQLGNTSPRCILEGHQSAVKALAWCPWRTGILATGGGTRDKTIKFWDACSGQLERSTDVTSQVCSLNFSPRYKELISGHGYSENNLILWKVATMKQVSVFGKHESRVLSTAISGDGRSVASISGDENLKFWRILEEEKNVQKRNSINFR</sequence>
<dbReference type="PANTHER" id="PTHR19918:SF8">
    <property type="entry name" value="FI02843P"/>
    <property type="match status" value="1"/>
</dbReference>
<accession>A0ABQ7HXT1</accession>
<evidence type="ECO:0000313" key="10">
    <source>
        <dbReference type="Proteomes" id="UP001516464"/>
    </source>
</evidence>